<protein>
    <recommendedName>
        <fullName evidence="2">protein-tyrosine-phosphatase</fullName>
        <ecNumber evidence="2">3.1.3.48</ecNumber>
    </recommendedName>
</protein>
<dbReference type="InterPro" id="IPR000242">
    <property type="entry name" value="PTP_cat"/>
</dbReference>
<feature type="domain" description="Rhodanese" evidence="5">
    <location>
        <begin position="206"/>
        <end position="318"/>
    </location>
</feature>
<dbReference type="AlphaFoldDB" id="A0A9N9FY31"/>
<dbReference type="InterPro" id="IPR029021">
    <property type="entry name" value="Prot-tyrosine_phosphatase-like"/>
</dbReference>
<dbReference type="EC" id="3.1.3.48" evidence="2"/>
<comment type="similarity">
    <text evidence="1">Belongs to the protein-tyrosine phosphatase family. Non-receptor class subfamily.</text>
</comment>
<dbReference type="SMART" id="SM00194">
    <property type="entry name" value="PTPc"/>
    <property type="match status" value="1"/>
</dbReference>
<evidence type="ECO:0000259" key="4">
    <source>
        <dbReference type="PROSITE" id="PS50056"/>
    </source>
</evidence>
<dbReference type="PRINTS" id="PR00700">
    <property type="entry name" value="PRTYPHPHTASE"/>
</dbReference>
<keyword evidence="7" id="KW-1185">Reference proteome</keyword>
<dbReference type="PROSITE" id="PS50055">
    <property type="entry name" value="TYR_PHOSPHATASE_PTP"/>
    <property type="match status" value="1"/>
</dbReference>
<dbReference type="SMART" id="SM00404">
    <property type="entry name" value="PTPc_motif"/>
    <property type="match status" value="1"/>
</dbReference>
<dbReference type="PROSITE" id="PS00383">
    <property type="entry name" value="TYR_PHOSPHATASE_1"/>
    <property type="match status" value="1"/>
</dbReference>
<name>A0A9N9FY31_9GLOM</name>
<reference evidence="6" key="1">
    <citation type="submission" date="2021-06" db="EMBL/GenBank/DDBJ databases">
        <authorList>
            <person name="Kallberg Y."/>
            <person name="Tangrot J."/>
            <person name="Rosling A."/>
        </authorList>
    </citation>
    <scope>NUCLEOTIDE SEQUENCE</scope>
    <source>
        <strain evidence="6">CL551</strain>
    </source>
</reference>
<dbReference type="PANTHER" id="PTHR19134:SF561">
    <property type="entry name" value="PROTEIN TYROSINE PHOSPHATASE 36E, ISOFORM A"/>
    <property type="match status" value="1"/>
</dbReference>
<feature type="domain" description="Tyrosine specific protein phosphatases" evidence="4">
    <location>
        <begin position="606"/>
        <end position="694"/>
    </location>
</feature>
<dbReference type="PROSITE" id="PS50206">
    <property type="entry name" value="RHODANESE_3"/>
    <property type="match status" value="1"/>
</dbReference>
<comment type="caution">
    <text evidence="6">The sequence shown here is derived from an EMBL/GenBank/DDBJ whole genome shotgun (WGS) entry which is preliminary data.</text>
</comment>
<dbReference type="InterPro" id="IPR036873">
    <property type="entry name" value="Rhodanese-like_dom_sf"/>
</dbReference>
<dbReference type="Gene3D" id="3.40.250.10">
    <property type="entry name" value="Rhodanese-like domain"/>
    <property type="match status" value="1"/>
</dbReference>
<evidence type="ECO:0000259" key="3">
    <source>
        <dbReference type="PROSITE" id="PS50055"/>
    </source>
</evidence>
<dbReference type="PANTHER" id="PTHR19134">
    <property type="entry name" value="RECEPTOR-TYPE TYROSINE-PROTEIN PHOSPHATASE"/>
    <property type="match status" value="1"/>
</dbReference>
<dbReference type="SUPFAM" id="SSF52799">
    <property type="entry name" value="(Phosphotyrosine protein) phosphatases II"/>
    <property type="match status" value="1"/>
</dbReference>
<proteinExistence type="inferred from homology"/>
<dbReference type="OrthoDB" id="6058203at2759"/>
<dbReference type="CDD" id="cd18533">
    <property type="entry name" value="PTP_fungal"/>
    <property type="match status" value="1"/>
</dbReference>
<dbReference type="InterPro" id="IPR003595">
    <property type="entry name" value="Tyr_Pase_cat"/>
</dbReference>
<dbReference type="SUPFAM" id="SSF52821">
    <property type="entry name" value="Rhodanese/Cell cycle control phosphatase"/>
    <property type="match status" value="1"/>
</dbReference>
<dbReference type="Gene3D" id="3.90.190.10">
    <property type="entry name" value="Protein tyrosine phosphatase superfamily"/>
    <property type="match status" value="1"/>
</dbReference>
<dbReference type="CDD" id="cd01446">
    <property type="entry name" value="DSP_MapKP"/>
    <property type="match status" value="1"/>
</dbReference>
<dbReference type="Pfam" id="PF00102">
    <property type="entry name" value="Y_phosphatase"/>
    <property type="match status" value="1"/>
</dbReference>
<dbReference type="InterPro" id="IPR050348">
    <property type="entry name" value="Protein-Tyr_Phosphatase"/>
</dbReference>
<evidence type="ECO:0000259" key="5">
    <source>
        <dbReference type="PROSITE" id="PS50206"/>
    </source>
</evidence>
<dbReference type="PROSITE" id="PS50056">
    <property type="entry name" value="TYR_PHOSPHATASE_2"/>
    <property type="match status" value="1"/>
</dbReference>
<evidence type="ECO:0000256" key="1">
    <source>
        <dbReference type="ARBA" id="ARBA00009649"/>
    </source>
</evidence>
<accession>A0A9N9FY31</accession>
<dbReference type="EMBL" id="CAJVPV010004177">
    <property type="protein sequence ID" value="CAG8568235.1"/>
    <property type="molecule type" value="Genomic_DNA"/>
</dbReference>
<gene>
    <name evidence="6" type="ORF">AMORRO_LOCUS6343</name>
</gene>
<evidence type="ECO:0000313" key="6">
    <source>
        <dbReference type="EMBL" id="CAG8568235.1"/>
    </source>
</evidence>
<evidence type="ECO:0000313" key="7">
    <source>
        <dbReference type="Proteomes" id="UP000789342"/>
    </source>
</evidence>
<dbReference type="Proteomes" id="UP000789342">
    <property type="component" value="Unassembled WGS sequence"/>
</dbReference>
<dbReference type="InterPro" id="IPR000387">
    <property type="entry name" value="Tyr_Pase_dom"/>
</dbReference>
<dbReference type="InterPro" id="IPR016130">
    <property type="entry name" value="Tyr_Pase_AS"/>
</dbReference>
<sequence>MSIVCNSPKFESTNDQASYFHLPGSFMTASNTEKASQGYFDINPRSSPAQTPYFDAQRPHSPVQTPFFDCEPIQTPYFENLQLQHGHGIQPKFQLQINAHNVNVTPSGVGNPSSIINSTPGSQGGAAVTSPWGQNGIFDPKVLVQRRQSLNPKGSFSKKPHSMPAGLSPLTPVTSSFEEYSVDSVALLIKQQQSQPLSEPASRKIVLLLDLRTFSMFTSSRIKTSLNICVPNTLLKRGSFSVDKISETLVSDDDRNIFKEWPNYENIVLYDKDSSCLSDNGPIFHLCKKFKSPACKAKVGYLKGGYSAFSLKYDELCEKTVISGIPSSSTFPRRRLSIGRKPGPFTCPTPIIEMAGVNPFFSNIRQNMEMSSGITETIPVRIPKDVIIDRSMLPNFILKLVYEDGGDRKLAEEFHEIERDEQRRLQSLMLHNSNQPTPESPFSISAGMEKGTKNRYHNIWPYDHARVKIRECREGDCDYVNASYVQVNGCSKRYIATQGPLPTTYEDFWKVVWEQNSRIIVMLTKEQEAGRIQCHRYWAECTVSPCRFGPLELVLISESSVANETDGITVRKFRLSHRNHPELPAREITQLHFLGWPDFGIPDSPRHILNLIEVANSAQLHASKQCDSSQEIGPMVVHCSAGCGRTGAFCTIDTVLSMFNERNFDNNSRDIVKETVARFREQRLSMVKTLRQYVFCYEAVLWKLTGAA</sequence>
<evidence type="ECO:0000256" key="2">
    <source>
        <dbReference type="ARBA" id="ARBA00013064"/>
    </source>
</evidence>
<dbReference type="Pfam" id="PF00581">
    <property type="entry name" value="Rhodanese"/>
    <property type="match status" value="1"/>
</dbReference>
<dbReference type="GO" id="GO:0004725">
    <property type="term" value="F:protein tyrosine phosphatase activity"/>
    <property type="evidence" value="ECO:0007669"/>
    <property type="project" value="UniProtKB-EC"/>
</dbReference>
<dbReference type="InterPro" id="IPR001763">
    <property type="entry name" value="Rhodanese-like_dom"/>
</dbReference>
<feature type="domain" description="Tyrosine-protein phosphatase" evidence="3">
    <location>
        <begin position="410"/>
        <end position="703"/>
    </location>
</feature>
<organism evidence="6 7">
    <name type="scientific">Acaulospora morrowiae</name>
    <dbReference type="NCBI Taxonomy" id="94023"/>
    <lineage>
        <taxon>Eukaryota</taxon>
        <taxon>Fungi</taxon>
        <taxon>Fungi incertae sedis</taxon>
        <taxon>Mucoromycota</taxon>
        <taxon>Glomeromycotina</taxon>
        <taxon>Glomeromycetes</taxon>
        <taxon>Diversisporales</taxon>
        <taxon>Acaulosporaceae</taxon>
        <taxon>Acaulospora</taxon>
    </lineage>
</organism>